<dbReference type="GO" id="GO:0005737">
    <property type="term" value="C:cytoplasm"/>
    <property type="evidence" value="ECO:0007669"/>
    <property type="project" value="InterPro"/>
</dbReference>
<dbReference type="CDD" id="cd00433">
    <property type="entry name" value="Peptidase_M17"/>
    <property type="match status" value="1"/>
</dbReference>
<keyword evidence="17" id="KW-0479">Metal-binding</keyword>
<dbReference type="PROSITE" id="PS00631">
    <property type="entry name" value="CYTOSOL_AP"/>
    <property type="match status" value="1"/>
</dbReference>
<evidence type="ECO:0000256" key="14">
    <source>
        <dbReference type="ARBA" id="ARBA00045966"/>
    </source>
</evidence>
<keyword evidence="6" id="KW-0031">Aminopeptidase</keyword>
<feature type="compositionally biased region" description="Basic and acidic residues" evidence="19">
    <location>
        <begin position="486"/>
        <end position="495"/>
    </location>
</feature>
<comment type="subunit">
    <text evidence="18">Associated with the spliceosome.</text>
</comment>
<evidence type="ECO:0000256" key="5">
    <source>
        <dbReference type="ARBA" id="ARBA00009528"/>
    </source>
</evidence>
<evidence type="ECO:0000256" key="1">
    <source>
        <dbReference type="ARBA" id="ARBA00000135"/>
    </source>
</evidence>
<feature type="compositionally biased region" description="Polar residues" evidence="19">
    <location>
        <begin position="435"/>
        <end position="466"/>
    </location>
</feature>
<evidence type="ECO:0000256" key="10">
    <source>
        <dbReference type="ARBA" id="ARBA00022801"/>
    </source>
</evidence>
<dbReference type="SUPFAM" id="SSF52949">
    <property type="entry name" value="Macro domain-like"/>
    <property type="match status" value="1"/>
</dbReference>
<sequence length="1123" mass="125119">MANPVRNVPISEILKNKTTFEDEPRKKSREDWRKAKELEEARKAGTAPAAVDEEGKDINPHIPQYISATPWYFGASGPTLKHQRPQPEKQREYSSLGEWYKRGVDASSVATKFRKGACENCGAMGHQKKDCFERPRKVGANFKGTNIAPDDFSQPNLSLSYDAKRDRWAGYDPTDHRAFVEEYQKIEACKRQMRAEKLNAEESDEQDSDKDEDKYVDEVDMPGTKVDSKQRITVRNLRIREDTAKYLRNLDSNSAYYDPKTRSMRDNPYAGTEKEVDYKGENFARFSGDTQKHATAQLFAWDAYEKGVDVHLLAEPTKLEMLKQEYDKKRDELKNEARGSVVDKYGGHEHLQTPDPSLLLAQTENYVEYSRSGKVIKGQEKQVIRSQYEEDVFPNNHKSVFGSYWRGGYWGYKCCHSFIKNSYCTGESGKQALESSQALQATPPASQINGESGTQLTGADRNTFNDFENDKQLASEHSSSNSSSDEDSRSKTERKSKSKKNKKKKKKQKEKLKKNKGNDEEVDSLKVALEKEDKSQREAEELLKMDERKRPYNSMFTAKEPTVEEIEAFQMKRPRENDPMANSSTTVYPFCCKVQSMASFRIINSKVVVSSVVNLKFHEHFRNLYHCKKMKKGLVLGVYEGEKNDVVLTPSAAKYNELVNGKLLENISFSAGPILKKSKTRVFWSMESGEYNCVAVVGLGKQNLGYNSLEEIDEGKENIRVAVAAGCSALDAVDIKSIEVDSMGDAEAAAEGAILSTWIFQEFKNRANKKKLPTVSLYGSEEEALWNAGKIKADAQNWVRLLADIPANFMTPTIFGETVSQVLIPQGVDVIVHDELWATKKKMGSFLSVSRGSSEPPKFVEIHYKGAEPTKAPIAFVGKGVTFDAGGISLKSAASMDEMRSDMAGAACVAGLIKAAAELKLEVNLVGLIPLTENLPSGTATKPGDIVTAMNGKTIIVDNTDAEGRLILADALSYAAEFKPQCTVDIATLTGAIKIALGNAATGVFTNSNELWELLRQSGSITGDRMWRMPLWQHYNNQITKPFKAADLNNFARVKGGTSCIAAGFLREFASSEAPWLHLDMAGVMGPTNDEISYLTSGMSGRPVRTLIQFVQNIASGKATCRR</sequence>
<dbReference type="KEGG" id="fas:105266596"/>
<keyword evidence="12 18" id="KW-0539">Nucleus</keyword>
<dbReference type="PANTHER" id="PTHR12942:SF2">
    <property type="entry name" value="PRE-MRNA-SPLICING FACTOR SLU7"/>
    <property type="match status" value="1"/>
</dbReference>
<dbReference type="Gene3D" id="3.40.220.10">
    <property type="entry name" value="Leucine Aminopeptidase, subunit E, domain 1"/>
    <property type="match status" value="1"/>
</dbReference>
<dbReference type="GO" id="GO:0070006">
    <property type="term" value="F:metalloaminopeptidase activity"/>
    <property type="evidence" value="ECO:0007669"/>
    <property type="project" value="InterPro"/>
</dbReference>
<feature type="compositionally biased region" description="Basic and acidic residues" evidence="19">
    <location>
        <begin position="528"/>
        <end position="538"/>
    </location>
</feature>
<keyword evidence="8" id="KW-0645">Protease</keyword>
<dbReference type="SUPFAM" id="SSF53187">
    <property type="entry name" value="Zn-dependent exopeptidases"/>
    <property type="match status" value="1"/>
</dbReference>
<dbReference type="InterPro" id="IPR039974">
    <property type="entry name" value="Splicing_factor_SLU7"/>
</dbReference>
<dbReference type="GO" id="GO:0000398">
    <property type="term" value="P:mRNA splicing, via spliceosome"/>
    <property type="evidence" value="ECO:0007669"/>
    <property type="project" value="UniProtKB-UniRule"/>
</dbReference>
<dbReference type="GeneID" id="105266596"/>
<evidence type="ECO:0000256" key="12">
    <source>
        <dbReference type="ARBA" id="ARBA00023242"/>
    </source>
</evidence>
<evidence type="ECO:0000256" key="15">
    <source>
        <dbReference type="ARBA" id="ARBA00047881"/>
    </source>
</evidence>
<evidence type="ECO:0000313" key="21">
    <source>
        <dbReference type="Proteomes" id="UP000694866"/>
    </source>
</evidence>
<comment type="catalytic activity">
    <reaction evidence="16">
        <text>L-cysteinylglycine + H2O = L-cysteine + glycine</text>
        <dbReference type="Rhea" id="RHEA:28783"/>
        <dbReference type="ChEBI" id="CHEBI:15377"/>
        <dbReference type="ChEBI" id="CHEBI:35235"/>
        <dbReference type="ChEBI" id="CHEBI:57305"/>
        <dbReference type="ChEBI" id="CHEBI:61694"/>
    </reaction>
    <physiologicalReaction direction="left-to-right" evidence="16">
        <dbReference type="Rhea" id="RHEA:28784"/>
    </physiologicalReaction>
</comment>
<dbReference type="GO" id="GO:0006508">
    <property type="term" value="P:proteolysis"/>
    <property type="evidence" value="ECO:0007669"/>
    <property type="project" value="UniProtKB-KW"/>
</dbReference>
<dbReference type="PANTHER" id="PTHR12942">
    <property type="entry name" value="STEP II SPLICING FACTOR SLU7"/>
    <property type="match status" value="1"/>
</dbReference>
<comment type="catalytic activity">
    <reaction evidence="1">
        <text>Release of an N-terminal amino acid, Xaa-|-Yaa-, in which Xaa is preferably Leu, but may be other amino acids including Pro although not Arg or Lys, and Yaa may be Pro. Amino acid amides and methyl esters are also readily hydrolyzed, but rates on arylamides are exceedingly low.</text>
        <dbReference type="EC" id="3.4.11.1"/>
    </reaction>
</comment>
<dbReference type="GO" id="GO:0008270">
    <property type="term" value="F:zinc ion binding"/>
    <property type="evidence" value="ECO:0007669"/>
    <property type="project" value="UniProtKB-KW"/>
</dbReference>
<evidence type="ECO:0000256" key="6">
    <source>
        <dbReference type="ARBA" id="ARBA00022438"/>
    </source>
</evidence>
<keyword evidence="10" id="KW-0378">Hydrolase</keyword>
<keyword evidence="9 18" id="KW-0747">Spliceosome</keyword>
<dbReference type="Pfam" id="PF02789">
    <property type="entry name" value="Peptidase_M17_N"/>
    <property type="match status" value="1"/>
</dbReference>
<evidence type="ECO:0000256" key="11">
    <source>
        <dbReference type="ARBA" id="ARBA00023187"/>
    </source>
</evidence>
<comment type="catalytic activity">
    <reaction evidence="2">
        <text>Release of N-terminal proline from a peptide.</text>
        <dbReference type="EC" id="3.4.11.5"/>
    </reaction>
</comment>
<dbReference type="GO" id="GO:0030145">
    <property type="term" value="F:manganese ion binding"/>
    <property type="evidence" value="ECO:0007669"/>
    <property type="project" value="InterPro"/>
</dbReference>
<reference evidence="22" key="1">
    <citation type="submission" date="2025-08" db="UniProtKB">
        <authorList>
            <consortium name="RefSeq"/>
        </authorList>
    </citation>
    <scope>IDENTIFICATION</scope>
    <source>
        <strain evidence="22">USDA-PBARC FA_bdor</strain>
        <tissue evidence="22">Whole organism</tissue>
    </source>
</reference>
<organism evidence="21 22">
    <name type="scientific">Fopius arisanus</name>
    <dbReference type="NCBI Taxonomy" id="64838"/>
    <lineage>
        <taxon>Eukaryota</taxon>
        <taxon>Metazoa</taxon>
        <taxon>Ecdysozoa</taxon>
        <taxon>Arthropoda</taxon>
        <taxon>Hexapoda</taxon>
        <taxon>Insecta</taxon>
        <taxon>Pterygota</taxon>
        <taxon>Neoptera</taxon>
        <taxon>Endopterygota</taxon>
        <taxon>Hymenoptera</taxon>
        <taxon>Apocrita</taxon>
        <taxon>Ichneumonoidea</taxon>
        <taxon>Braconidae</taxon>
        <taxon>Opiinae</taxon>
        <taxon>Fopius</taxon>
    </lineage>
</organism>
<feature type="compositionally biased region" description="Basic and acidic residues" evidence="19">
    <location>
        <begin position="14"/>
        <end position="43"/>
    </location>
</feature>
<feature type="domain" description="CCHC-type" evidence="20">
    <location>
        <begin position="118"/>
        <end position="131"/>
    </location>
</feature>
<evidence type="ECO:0000256" key="19">
    <source>
        <dbReference type="SAM" id="MobiDB-lite"/>
    </source>
</evidence>
<evidence type="ECO:0000256" key="3">
    <source>
        <dbReference type="ARBA" id="ARBA00004123"/>
    </source>
</evidence>
<evidence type="ECO:0000256" key="17">
    <source>
        <dbReference type="PROSITE-ProRule" id="PRU00047"/>
    </source>
</evidence>
<dbReference type="InterPro" id="IPR001878">
    <property type="entry name" value="Znf_CCHC"/>
</dbReference>
<feature type="region of interest" description="Disordered" evidence="19">
    <location>
        <begin position="435"/>
        <end position="538"/>
    </location>
</feature>
<comment type="similarity">
    <text evidence="4 18">Belongs to the SLU7 family.</text>
</comment>
<dbReference type="InterPro" id="IPR000819">
    <property type="entry name" value="Peptidase_M17_C"/>
</dbReference>
<dbReference type="Proteomes" id="UP000694866">
    <property type="component" value="Unplaced"/>
</dbReference>
<dbReference type="GO" id="GO:0030628">
    <property type="term" value="F:pre-mRNA 3'-splice site binding"/>
    <property type="evidence" value="ECO:0007669"/>
    <property type="project" value="UniProtKB-UniRule"/>
</dbReference>
<evidence type="ECO:0000256" key="8">
    <source>
        <dbReference type="ARBA" id="ARBA00022670"/>
    </source>
</evidence>
<feature type="compositionally biased region" description="Basic residues" evidence="19">
    <location>
        <begin position="496"/>
        <end position="515"/>
    </location>
</feature>
<evidence type="ECO:0000259" key="20">
    <source>
        <dbReference type="PROSITE" id="PS50158"/>
    </source>
</evidence>
<gene>
    <name evidence="22" type="primary">LOC105266596</name>
</gene>
<dbReference type="RefSeq" id="XP_011303205.1">
    <property type="nucleotide sequence ID" value="XM_011304903.1"/>
</dbReference>
<comment type="catalytic activity">
    <reaction evidence="13">
        <text>an S-substituted L-cysteinylglycine + H2O = an S-substituted L-cysteine + glycine</text>
        <dbReference type="Rhea" id="RHEA:60444"/>
        <dbReference type="ChEBI" id="CHEBI:15377"/>
        <dbReference type="ChEBI" id="CHEBI:57305"/>
        <dbReference type="ChEBI" id="CHEBI:58717"/>
        <dbReference type="ChEBI" id="CHEBI:143103"/>
        <dbReference type="EC" id="3.4.13.23"/>
    </reaction>
    <physiologicalReaction direction="left-to-right" evidence="13">
        <dbReference type="Rhea" id="RHEA:60445"/>
    </physiologicalReaction>
</comment>
<evidence type="ECO:0000256" key="18">
    <source>
        <dbReference type="RuleBase" id="RU367071"/>
    </source>
</evidence>
<comment type="function">
    <text evidence="18">Involved in pre-mRNA splicing.</text>
</comment>
<evidence type="ECO:0000256" key="9">
    <source>
        <dbReference type="ARBA" id="ARBA00022728"/>
    </source>
</evidence>
<keyword evidence="17" id="KW-0862">Zinc</keyword>
<keyword evidence="21" id="KW-1185">Reference proteome</keyword>
<dbReference type="InterPro" id="IPR021715">
    <property type="entry name" value="Slu7_dom"/>
</dbReference>
<comment type="catalytic activity">
    <reaction evidence="15">
        <text>S-benzyl-L-cysteinylglycine + H2O = S-benzyl-L-cysteine + glycine</text>
        <dbReference type="Rhea" id="RHEA:62568"/>
        <dbReference type="ChEBI" id="CHEBI:15377"/>
        <dbReference type="ChEBI" id="CHEBI:57305"/>
        <dbReference type="ChEBI" id="CHEBI:145802"/>
        <dbReference type="ChEBI" id="CHEBI:145803"/>
    </reaction>
    <physiologicalReaction direction="left-to-right" evidence="15">
        <dbReference type="Rhea" id="RHEA:62569"/>
    </physiologicalReaction>
</comment>
<dbReference type="PRINTS" id="PR00481">
    <property type="entry name" value="LAMNOPPTDASE"/>
</dbReference>
<feature type="region of interest" description="Disordered" evidence="19">
    <location>
        <begin position="1"/>
        <end position="60"/>
    </location>
</feature>
<evidence type="ECO:0000256" key="16">
    <source>
        <dbReference type="ARBA" id="ARBA00049107"/>
    </source>
</evidence>
<dbReference type="Pfam" id="PF00098">
    <property type="entry name" value="zf-CCHC"/>
    <property type="match status" value="1"/>
</dbReference>
<dbReference type="InterPro" id="IPR008283">
    <property type="entry name" value="Peptidase_M17_N"/>
</dbReference>
<dbReference type="Gene3D" id="3.40.630.10">
    <property type="entry name" value="Zn peptidases"/>
    <property type="match status" value="1"/>
</dbReference>
<keyword evidence="11 18" id="KW-0508">mRNA splicing</keyword>
<comment type="subcellular location">
    <subcellularLocation>
        <location evidence="3 18">Nucleus</location>
    </subcellularLocation>
</comment>
<comment type="function">
    <text evidence="14">Cytosolic metallopeptidase that catalyzes the removal of unsubstituted N-terminal hydrophobic amino acids from various peptides. The presence of Zn(2+) ions is essential for the peptidase activity, and the association with other cofactors can modulate the substrate spectificity of the enzyme. For instance, in the presence of Mn(2+), it displays a specific Cys-Gly hydrolyzing activity of Cys-Gly-S-conjugates. Involved in the metabolism of glutathione and in the degradation of glutathione S-conjugates, which may play a role in the control of the cell redox status.</text>
</comment>
<evidence type="ECO:0000256" key="4">
    <source>
        <dbReference type="ARBA" id="ARBA00007203"/>
    </source>
</evidence>
<dbReference type="PROSITE" id="PS50158">
    <property type="entry name" value="ZF_CCHC"/>
    <property type="match status" value="1"/>
</dbReference>
<evidence type="ECO:0000256" key="13">
    <source>
        <dbReference type="ARBA" id="ARBA00023511"/>
    </source>
</evidence>
<evidence type="ECO:0000256" key="2">
    <source>
        <dbReference type="ARBA" id="ARBA00001585"/>
    </source>
</evidence>
<dbReference type="Pfam" id="PF00883">
    <property type="entry name" value="Peptidase_M17"/>
    <property type="match status" value="1"/>
</dbReference>
<dbReference type="AlphaFoldDB" id="A0A9R1T5H9"/>
<protein>
    <recommendedName>
        <fullName evidence="18">Pre-mRNA-splicing factor SLU7</fullName>
    </recommendedName>
</protein>
<comment type="similarity">
    <text evidence="5">Belongs to the peptidase M17 family.</text>
</comment>
<dbReference type="GO" id="GO:0005681">
    <property type="term" value="C:spliceosomal complex"/>
    <property type="evidence" value="ECO:0007669"/>
    <property type="project" value="UniProtKB-UniRule"/>
</dbReference>
<keyword evidence="7 18" id="KW-0507">mRNA processing</keyword>
<proteinExistence type="inferred from homology"/>
<accession>A0A9R1T5H9</accession>
<dbReference type="Pfam" id="PF11708">
    <property type="entry name" value="Slu7"/>
    <property type="match status" value="1"/>
</dbReference>
<dbReference type="HAMAP" id="MF_00181">
    <property type="entry name" value="Cytosol_peptidase_M17"/>
    <property type="match status" value="1"/>
</dbReference>
<dbReference type="InterPro" id="IPR043472">
    <property type="entry name" value="Macro_dom-like"/>
</dbReference>
<dbReference type="InterPro" id="IPR023042">
    <property type="entry name" value="Peptidase_M17_leu_NH2_pept"/>
</dbReference>
<evidence type="ECO:0000256" key="7">
    <source>
        <dbReference type="ARBA" id="ARBA00022664"/>
    </source>
</evidence>
<dbReference type="InterPro" id="IPR011356">
    <property type="entry name" value="Leucine_aapep/pepB"/>
</dbReference>
<evidence type="ECO:0000313" key="22">
    <source>
        <dbReference type="RefSeq" id="XP_011303205.1"/>
    </source>
</evidence>
<dbReference type="OrthoDB" id="412814at2759"/>
<keyword evidence="17" id="KW-0863">Zinc-finger</keyword>
<name>A0A9R1T5H9_9HYME</name>